<dbReference type="RefSeq" id="WP_260763022.1">
    <property type="nucleotide sequence ID" value="NZ_CP045921.1"/>
</dbReference>
<accession>A0A857MM04</accession>
<dbReference type="GO" id="GO:0016020">
    <property type="term" value="C:membrane"/>
    <property type="evidence" value="ECO:0007669"/>
    <property type="project" value="UniProtKB-SubCell"/>
</dbReference>
<evidence type="ECO:0000256" key="1">
    <source>
        <dbReference type="ARBA" id="ARBA00004167"/>
    </source>
</evidence>
<dbReference type="KEGG" id="mama:GII36_04795"/>
<feature type="transmembrane region" description="Helical" evidence="6">
    <location>
        <begin position="12"/>
        <end position="35"/>
    </location>
</feature>
<dbReference type="GO" id="GO:0015627">
    <property type="term" value="C:type II protein secretion system complex"/>
    <property type="evidence" value="ECO:0007669"/>
    <property type="project" value="InterPro"/>
</dbReference>
<dbReference type="Pfam" id="PF07963">
    <property type="entry name" value="N_methyl"/>
    <property type="match status" value="1"/>
</dbReference>
<dbReference type="GO" id="GO:0015628">
    <property type="term" value="P:protein secretion by the type II secretion system"/>
    <property type="evidence" value="ECO:0007669"/>
    <property type="project" value="InterPro"/>
</dbReference>
<dbReference type="Gene3D" id="3.30.700.10">
    <property type="entry name" value="Glycoprotein, Type 4 Pilin"/>
    <property type="match status" value="1"/>
</dbReference>
<evidence type="ECO:0000256" key="3">
    <source>
        <dbReference type="ARBA" id="ARBA00022692"/>
    </source>
</evidence>
<dbReference type="InterPro" id="IPR012902">
    <property type="entry name" value="N_methyl_site"/>
</dbReference>
<dbReference type="EMBL" id="CP045921">
    <property type="protein sequence ID" value="QHN43138.1"/>
    <property type="molecule type" value="Genomic_DNA"/>
</dbReference>
<dbReference type="SUPFAM" id="SSF54523">
    <property type="entry name" value="Pili subunits"/>
    <property type="match status" value="1"/>
</dbReference>
<evidence type="ECO:0000256" key="2">
    <source>
        <dbReference type="ARBA" id="ARBA00022481"/>
    </source>
</evidence>
<gene>
    <name evidence="7" type="ORF">GII36_04795</name>
</gene>
<dbReference type="Proteomes" id="UP001059824">
    <property type="component" value="Chromosome"/>
</dbReference>
<keyword evidence="8" id="KW-1185">Reference proteome</keyword>
<keyword evidence="2" id="KW-0488">Methylation</keyword>
<keyword evidence="5 6" id="KW-0472">Membrane</keyword>
<dbReference type="PRINTS" id="PR00813">
    <property type="entry name" value="BCTERIALGSPG"/>
</dbReference>
<keyword evidence="3 6" id="KW-0812">Transmembrane</keyword>
<dbReference type="PANTHER" id="PTHR30093:SF44">
    <property type="entry name" value="TYPE II SECRETION SYSTEM CORE PROTEIN G"/>
    <property type="match status" value="1"/>
</dbReference>
<protein>
    <submittedName>
        <fullName evidence="7">Prepilin-type N-terminal cleavage/methylation domain-containing protein</fullName>
    </submittedName>
</protein>
<evidence type="ECO:0000256" key="5">
    <source>
        <dbReference type="ARBA" id="ARBA00023136"/>
    </source>
</evidence>
<evidence type="ECO:0000313" key="8">
    <source>
        <dbReference type="Proteomes" id="UP001059824"/>
    </source>
</evidence>
<name>A0A857MM04_9BACT</name>
<dbReference type="PANTHER" id="PTHR30093">
    <property type="entry name" value="GENERAL SECRETION PATHWAY PROTEIN G"/>
    <property type="match status" value="1"/>
</dbReference>
<dbReference type="InterPro" id="IPR045584">
    <property type="entry name" value="Pilin-like"/>
</dbReference>
<evidence type="ECO:0000313" key="7">
    <source>
        <dbReference type="EMBL" id="QHN43138.1"/>
    </source>
</evidence>
<dbReference type="InterPro" id="IPR000983">
    <property type="entry name" value="Bac_GSPG_pilin"/>
</dbReference>
<comment type="subcellular location">
    <subcellularLocation>
        <location evidence="1">Membrane</location>
        <topology evidence="1">Single-pass membrane protein</topology>
    </subcellularLocation>
</comment>
<evidence type="ECO:0000256" key="4">
    <source>
        <dbReference type="ARBA" id="ARBA00022989"/>
    </source>
</evidence>
<evidence type="ECO:0000256" key="6">
    <source>
        <dbReference type="SAM" id="Phobius"/>
    </source>
</evidence>
<organism evidence="7 8">
    <name type="scientific">Candidatus Mycosynbacter amalyticus</name>
    <dbReference type="NCBI Taxonomy" id="2665156"/>
    <lineage>
        <taxon>Bacteria</taxon>
        <taxon>Candidatus Saccharimonadota</taxon>
        <taxon>Candidatus Saccharimonadota incertae sedis</taxon>
        <taxon>Candidatus Mycosynbacter</taxon>
    </lineage>
</organism>
<dbReference type="NCBIfam" id="TIGR02532">
    <property type="entry name" value="IV_pilin_GFxxxE"/>
    <property type="match status" value="1"/>
</dbReference>
<keyword evidence="4 6" id="KW-1133">Transmembrane helix</keyword>
<proteinExistence type="predicted"/>
<sequence length="170" mass="17956">MNRVTFKRQQGFTIVELLIVIVVIGILAAITIVAFNGVQNRANDTTVKSDLKNLSKLVENYNVLNSAYPATINSLSDVKVSKGSYGEGYYNGTGYYNLLYCRVTTGSDATYAIVAASKSGTAFQVGPGGVVAEHGYAITTSGVACPRAGVATTLPGYGVSWSYSAGAWQF</sequence>
<reference evidence="7" key="1">
    <citation type="journal article" date="2021" name="Nat. Microbiol.">
        <title>Cocultivation of an ultrasmall environmental parasitic bacterium with lytic ability against bacteria associated with wastewater foams.</title>
        <authorList>
            <person name="Batinovic S."/>
            <person name="Rose J.J.A."/>
            <person name="Ratcliffe J."/>
            <person name="Seviour R.J."/>
            <person name="Petrovski S."/>
        </authorList>
    </citation>
    <scope>NUCLEOTIDE SEQUENCE</scope>
    <source>
        <strain evidence="7">JR1</strain>
    </source>
</reference>
<dbReference type="AlphaFoldDB" id="A0A857MM04"/>